<name>A0ABW5A1P7_9BACL</name>
<keyword evidence="1" id="KW-1133">Transmembrane helix</keyword>
<evidence type="ECO:0000313" key="3">
    <source>
        <dbReference type="Proteomes" id="UP001597343"/>
    </source>
</evidence>
<dbReference type="Proteomes" id="UP001597343">
    <property type="component" value="Unassembled WGS sequence"/>
</dbReference>
<keyword evidence="1" id="KW-0472">Membrane</keyword>
<protein>
    <recommendedName>
        <fullName evidence="4">YqzM family protein</fullName>
    </recommendedName>
</protein>
<evidence type="ECO:0008006" key="4">
    <source>
        <dbReference type="Google" id="ProtNLM"/>
    </source>
</evidence>
<dbReference type="RefSeq" id="WP_386049560.1">
    <property type="nucleotide sequence ID" value="NZ_JBHUIO010000012.1"/>
</dbReference>
<reference evidence="3" key="1">
    <citation type="journal article" date="2019" name="Int. J. Syst. Evol. Microbiol.">
        <title>The Global Catalogue of Microorganisms (GCM) 10K type strain sequencing project: providing services to taxonomists for standard genome sequencing and annotation.</title>
        <authorList>
            <consortium name="The Broad Institute Genomics Platform"/>
            <consortium name="The Broad Institute Genome Sequencing Center for Infectious Disease"/>
            <person name="Wu L."/>
            <person name="Ma J."/>
        </authorList>
    </citation>
    <scope>NUCLEOTIDE SEQUENCE [LARGE SCALE GENOMIC DNA]</scope>
    <source>
        <strain evidence="3">CGMCC 1.13574</strain>
    </source>
</reference>
<evidence type="ECO:0000313" key="2">
    <source>
        <dbReference type="EMBL" id="MFD2172172.1"/>
    </source>
</evidence>
<accession>A0ABW5A1P7</accession>
<gene>
    <name evidence="2" type="ORF">ACFSOY_19595</name>
</gene>
<evidence type="ECO:0000256" key="1">
    <source>
        <dbReference type="SAM" id="Phobius"/>
    </source>
</evidence>
<organism evidence="2 3">
    <name type="scientific">Tumebacillus lipolyticus</name>
    <dbReference type="NCBI Taxonomy" id="1280370"/>
    <lineage>
        <taxon>Bacteria</taxon>
        <taxon>Bacillati</taxon>
        <taxon>Bacillota</taxon>
        <taxon>Bacilli</taxon>
        <taxon>Bacillales</taxon>
        <taxon>Alicyclobacillaceae</taxon>
        <taxon>Tumebacillus</taxon>
    </lineage>
</organism>
<feature type="transmembrane region" description="Helical" evidence="1">
    <location>
        <begin position="20"/>
        <end position="41"/>
    </location>
</feature>
<dbReference type="EMBL" id="JBHUIO010000012">
    <property type="protein sequence ID" value="MFD2172172.1"/>
    <property type="molecule type" value="Genomic_DNA"/>
</dbReference>
<sequence length="47" mass="4948">MANFGNPNPVTDNNAKQRGLMDVLLAPLFVVGVGIGLIAIFKLTIGH</sequence>
<comment type="caution">
    <text evidence="2">The sequence shown here is derived from an EMBL/GenBank/DDBJ whole genome shotgun (WGS) entry which is preliminary data.</text>
</comment>
<keyword evidence="3" id="KW-1185">Reference proteome</keyword>
<keyword evidence="1" id="KW-0812">Transmembrane</keyword>
<proteinExistence type="predicted"/>